<dbReference type="PANTHER" id="PTHR34667:SF1">
    <property type="entry name" value="D-AMINOACYL-TRNA DEACYLASE"/>
    <property type="match status" value="1"/>
</dbReference>
<dbReference type="PANTHER" id="PTHR34667">
    <property type="entry name" value="D-AMINOACYL-TRNA DEACYLASE"/>
    <property type="match status" value="1"/>
</dbReference>
<name>B8BD84_ORYSI</name>
<dbReference type="Gene3D" id="3.40.50.10700">
    <property type="entry name" value="AF0625-like"/>
    <property type="match status" value="1"/>
</dbReference>
<dbReference type="HOGENOM" id="CLU_1417272_0_0_1"/>
<protein>
    <submittedName>
        <fullName evidence="2">Uncharacterized protein</fullName>
    </submittedName>
</protein>
<dbReference type="SUPFAM" id="SSF142535">
    <property type="entry name" value="AF0625-like"/>
    <property type="match status" value="1"/>
</dbReference>
<gene>
    <name evidence="2" type="ORF">OsI_30523</name>
</gene>
<dbReference type="GO" id="GO:0051499">
    <property type="term" value="F:D-aminoacyl-tRNA deacylase activity"/>
    <property type="evidence" value="ECO:0007669"/>
    <property type="project" value="InterPro"/>
</dbReference>
<accession>B8BD84</accession>
<feature type="compositionally biased region" description="Acidic residues" evidence="1">
    <location>
        <begin position="137"/>
        <end position="147"/>
    </location>
</feature>
<evidence type="ECO:0000313" key="2">
    <source>
        <dbReference type="EMBL" id="EEC84153.1"/>
    </source>
</evidence>
<dbReference type="Gramene" id="BGIOSGA030353-TA">
    <property type="protein sequence ID" value="BGIOSGA030353-PA"/>
    <property type="gene ID" value="BGIOSGA030353"/>
</dbReference>
<dbReference type="InterPro" id="IPR007508">
    <property type="entry name" value="DtdA"/>
</dbReference>
<keyword evidence="3" id="KW-1185">Reference proteome</keyword>
<reference evidence="2 3" key="1">
    <citation type="journal article" date="2005" name="PLoS Biol.">
        <title>The genomes of Oryza sativa: a history of duplications.</title>
        <authorList>
            <person name="Yu J."/>
            <person name="Wang J."/>
            <person name="Lin W."/>
            <person name="Li S."/>
            <person name="Li H."/>
            <person name="Zhou J."/>
            <person name="Ni P."/>
            <person name="Dong W."/>
            <person name="Hu S."/>
            <person name="Zeng C."/>
            <person name="Zhang J."/>
            <person name="Zhang Y."/>
            <person name="Li R."/>
            <person name="Xu Z."/>
            <person name="Li S."/>
            <person name="Li X."/>
            <person name="Zheng H."/>
            <person name="Cong L."/>
            <person name="Lin L."/>
            <person name="Yin J."/>
            <person name="Geng J."/>
            <person name="Li G."/>
            <person name="Shi J."/>
            <person name="Liu J."/>
            <person name="Lv H."/>
            <person name="Li J."/>
            <person name="Wang J."/>
            <person name="Deng Y."/>
            <person name="Ran L."/>
            <person name="Shi X."/>
            <person name="Wang X."/>
            <person name="Wu Q."/>
            <person name="Li C."/>
            <person name="Ren X."/>
            <person name="Wang J."/>
            <person name="Wang X."/>
            <person name="Li D."/>
            <person name="Liu D."/>
            <person name="Zhang X."/>
            <person name="Ji Z."/>
            <person name="Zhao W."/>
            <person name="Sun Y."/>
            <person name="Zhang Z."/>
            <person name="Bao J."/>
            <person name="Han Y."/>
            <person name="Dong L."/>
            <person name="Ji J."/>
            <person name="Chen P."/>
            <person name="Wu S."/>
            <person name="Liu J."/>
            <person name="Xiao Y."/>
            <person name="Bu D."/>
            <person name="Tan J."/>
            <person name="Yang L."/>
            <person name="Ye C."/>
            <person name="Zhang J."/>
            <person name="Xu J."/>
            <person name="Zhou Y."/>
            <person name="Yu Y."/>
            <person name="Zhang B."/>
            <person name="Zhuang S."/>
            <person name="Wei H."/>
            <person name="Liu B."/>
            <person name="Lei M."/>
            <person name="Yu H."/>
            <person name="Li Y."/>
            <person name="Xu H."/>
            <person name="Wei S."/>
            <person name="He X."/>
            <person name="Fang L."/>
            <person name="Zhang Z."/>
            <person name="Zhang Y."/>
            <person name="Huang X."/>
            <person name="Su Z."/>
            <person name="Tong W."/>
            <person name="Li J."/>
            <person name="Tong Z."/>
            <person name="Li S."/>
            <person name="Ye J."/>
            <person name="Wang L."/>
            <person name="Fang L."/>
            <person name="Lei T."/>
            <person name="Chen C."/>
            <person name="Chen H."/>
            <person name="Xu Z."/>
            <person name="Li H."/>
            <person name="Huang H."/>
            <person name="Zhang F."/>
            <person name="Xu H."/>
            <person name="Li N."/>
            <person name="Zhao C."/>
            <person name="Li S."/>
            <person name="Dong L."/>
            <person name="Huang Y."/>
            <person name="Li L."/>
            <person name="Xi Y."/>
            <person name="Qi Q."/>
            <person name="Li W."/>
            <person name="Zhang B."/>
            <person name="Hu W."/>
            <person name="Zhang Y."/>
            <person name="Tian X."/>
            <person name="Jiao Y."/>
            <person name="Liang X."/>
            <person name="Jin J."/>
            <person name="Gao L."/>
            <person name="Zheng W."/>
            <person name="Hao B."/>
            <person name="Liu S."/>
            <person name="Wang W."/>
            <person name="Yuan L."/>
            <person name="Cao M."/>
            <person name="McDermott J."/>
            <person name="Samudrala R."/>
            <person name="Wang J."/>
            <person name="Wong G.K."/>
            <person name="Yang H."/>
        </authorList>
    </citation>
    <scope>NUCLEOTIDE SEQUENCE [LARGE SCALE GENOMIC DNA]</scope>
    <source>
        <strain evidence="3">cv. 93-11</strain>
    </source>
</reference>
<feature type="compositionally biased region" description="Acidic residues" evidence="1">
    <location>
        <begin position="167"/>
        <end position="192"/>
    </location>
</feature>
<dbReference type="Proteomes" id="UP000007015">
    <property type="component" value="Chromosome 9"/>
</dbReference>
<proteinExistence type="predicted"/>
<evidence type="ECO:0000313" key="3">
    <source>
        <dbReference type="Proteomes" id="UP000007015"/>
    </source>
</evidence>
<dbReference type="EMBL" id="CM000134">
    <property type="protein sequence ID" value="EEC84153.1"/>
    <property type="molecule type" value="Genomic_DNA"/>
</dbReference>
<sequence length="192" mass="21435">MAIQSSSCSIYFLLYESSIKKNINNTIGSTEEYWCRQDAAQAIALVESFSLFSSTVYMFFVLDFQEELKVLWKGLGLDEGNTVGSWQGNSEKVLLGIGGGHYAPRHMDIVIARKKDTRRIKILLRNAHLPCSPNGSEVEDSGEDVIEDPFAAEASSSRADRGKAPMEEEEEEEEGDYAEESSEKDEDSDEDE</sequence>
<dbReference type="AlphaFoldDB" id="B8BD84"/>
<feature type="region of interest" description="Disordered" evidence="1">
    <location>
        <begin position="132"/>
        <end position="192"/>
    </location>
</feature>
<evidence type="ECO:0000256" key="1">
    <source>
        <dbReference type="SAM" id="MobiDB-lite"/>
    </source>
</evidence>
<dbReference type="STRING" id="39946.B8BD84"/>
<organism evidence="2 3">
    <name type="scientific">Oryza sativa subsp. indica</name>
    <name type="common">Rice</name>
    <dbReference type="NCBI Taxonomy" id="39946"/>
    <lineage>
        <taxon>Eukaryota</taxon>
        <taxon>Viridiplantae</taxon>
        <taxon>Streptophyta</taxon>
        <taxon>Embryophyta</taxon>
        <taxon>Tracheophyta</taxon>
        <taxon>Spermatophyta</taxon>
        <taxon>Magnoliopsida</taxon>
        <taxon>Liliopsida</taxon>
        <taxon>Poales</taxon>
        <taxon>Poaceae</taxon>
        <taxon>BOP clade</taxon>
        <taxon>Oryzoideae</taxon>
        <taxon>Oryzeae</taxon>
        <taxon>Oryzinae</taxon>
        <taxon>Oryza</taxon>
        <taxon>Oryza sativa</taxon>
    </lineage>
</organism>